<keyword evidence="1" id="KW-0677">Repeat</keyword>
<feature type="compositionally biased region" description="Low complexity" evidence="4">
    <location>
        <begin position="834"/>
        <end position="846"/>
    </location>
</feature>
<dbReference type="PANTHER" id="PTHR16193">
    <property type="entry name" value="TETRATRICOPEPTIDE REPEAT PROTEIN 27"/>
    <property type="match status" value="1"/>
</dbReference>
<evidence type="ECO:0000313" key="5">
    <source>
        <dbReference type="EMBL" id="CED83812.1"/>
    </source>
</evidence>
<dbReference type="EMBL" id="LN483157">
    <property type="protein sequence ID" value="CED83812.1"/>
    <property type="molecule type" value="Genomic_DNA"/>
</dbReference>
<sequence>MDSQTLLEAERSLLSANWSLSSSSSSSALDLVKQTTEAAYQQVLSSPLASKVLSFTPFKTFSSESDSASFEATYDIPSRLVSPWSQSPPESLSEAEWELVILSVGVSFLQSFIQTNYTGPLLSFRILDLLPSSTFPESEGSAQNVDQAAISSLSYLGEPAYHLAQNPAFLVLASRLLSPPNGWKHVKSGPWWLLRATRAHHQTLMLNGPLPLPDSVLPGASSLLSPSSELLPLSSPPVSLIQDLRAALTLEIGLVHHLLLGSEKEASNLFIKAAKDEARLEWELTGALGKRTKWQEREIGQLVVLARGRQRKEWVPLEGDNEVGIYDRAGVVPTEGVVNEASIQDSTEESDQKDTSTKNSLIPETLLLNDDTLLEKTEFTPTTASSGSTASLSSIDPSNPPVLHPLDQSHLLSLPLIQSQQPESQLTTSQLTPFTAVVLSSPQNWSVHTTALLLRSRAEAGRTRTVERSVLQLQALVDQIPLNDDGKAKGIAPAKERLRFFWVLVLPSKWDMEGELAERLVSLGVFRSALEIYERLEMWEKVVACYNHLEQQEKALAIVNDLLSGSLVEQARVTALSRTGSAAPSQRHQIRMSVARRATLLCMLADLEQEGKLERYTQAWEESNHTSSRAARSIAAIHYTLDKPKDAIPFFEAALAINPLYSRSWFVLGCAYVKEENWKDAVNAFRRVVSIEEEDAEGWANLASCYLRMGDIGGLDGLKKVAAGEDLDDGLDNEDVDEVSETAKDLNTQPDRIPHANKILAHRALGLGLRHAHRNWRMWSNYLLVCVDLGENTEACRALTRVVEERADKVGEECIDLEVLDRLVASVTRDAAPGSAEAIEEASSGAERAHTSNSGRGLLPFLSRVLEDVILARITTSPRIFQAHAKLLLWQGRMGDTLDAHLKAYRAKVSSDDTVERDLARWKEAVQDTQDIIETLIAFGPRALEEEEKAVLKSDEEGAKLKWKDWKFQGRSLVRTFMGRTKDSFEDQPEWDNLKETLEDLKNA</sequence>
<evidence type="ECO:0000256" key="1">
    <source>
        <dbReference type="ARBA" id="ARBA00022737"/>
    </source>
</evidence>
<feature type="compositionally biased region" description="Low complexity" evidence="4">
    <location>
        <begin position="380"/>
        <end position="394"/>
    </location>
</feature>
<feature type="repeat" description="TPR" evidence="3">
    <location>
        <begin position="662"/>
        <end position="695"/>
    </location>
</feature>
<dbReference type="Gene3D" id="1.25.40.10">
    <property type="entry name" value="Tetratricopeptide repeat domain"/>
    <property type="match status" value="1"/>
</dbReference>
<dbReference type="InterPro" id="IPR011990">
    <property type="entry name" value="TPR-like_helical_dom_sf"/>
</dbReference>
<organism evidence="5">
    <name type="scientific">Phaffia rhodozyma</name>
    <name type="common">Yeast</name>
    <name type="synonym">Xanthophyllomyces dendrorhous</name>
    <dbReference type="NCBI Taxonomy" id="264483"/>
    <lineage>
        <taxon>Eukaryota</taxon>
        <taxon>Fungi</taxon>
        <taxon>Dikarya</taxon>
        <taxon>Basidiomycota</taxon>
        <taxon>Agaricomycotina</taxon>
        <taxon>Tremellomycetes</taxon>
        <taxon>Cystofilobasidiales</taxon>
        <taxon>Mrakiaceae</taxon>
        <taxon>Phaffia</taxon>
    </lineage>
</organism>
<dbReference type="AlphaFoldDB" id="A0A0F7SP13"/>
<dbReference type="SUPFAM" id="SSF48452">
    <property type="entry name" value="TPR-like"/>
    <property type="match status" value="1"/>
</dbReference>
<evidence type="ECO:0000256" key="2">
    <source>
        <dbReference type="ARBA" id="ARBA00022803"/>
    </source>
</evidence>
<name>A0A0F7SP13_PHARH</name>
<accession>A0A0F7SP13</accession>
<evidence type="ECO:0000256" key="4">
    <source>
        <dbReference type="SAM" id="MobiDB-lite"/>
    </source>
</evidence>
<evidence type="ECO:0000256" key="3">
    <source>
        <dbReference type="PROSITE-ProRule" id="PRU00339"/>
    </source>
</evidence>
<keyword evidence="2 3" id="KW-0802">TPR repeat</keyword>
<reference evidence="5" key="1">
    <citation type="submission" date="2014-08" db="EMBL/GenBank/DDBJ databases">
        <authorList>
            <person name="Sharma Rahul"/>
            <person name="Thines Marco"/>
        </authorList>
    </citation>
    <scope>NUCLEOTIDE SEQUENCE</scope>
</reference>
<dbReference type="InterPro" id="IPR044244">
    <property type="entry name" value="TTC27/Emw1"/>
</dbReference>
<dbReference type="PROSITE" id="PS50005">
    <property type="entry name" value="TPR"/>
    <property type="match status" value="1"/>
</dbReference>
<protein>
    <submittedName>
        <fullName evidence="5">Uncharacterized conserved protein, contains TPR repeats</fullName>
    </submittedName>
</protein>
<feature type="region of interest" description="Disordered" evidence="4">
    <location>
        <begin position="340"/>
        <end position="362"/>
    </location>
</feature>
<dbReference type="InterPro" id="IPR019734">
    <property type="entry name" value="TPR_rpt"/>
</dbReference>
<dbReference type="SMART" id="SM00028">
    <property type="entry name" value="TPR"/>
    <property type="match status" value="2"/>
</dbReference>
<proteinExistence type="predicted"/>
<dbReference type="Pfam" id="PF13181">
    <property type="entry name" value="TPR_8"/>
    <property type="match status" value="1"/>
</dbReference>
<dbReference type="PANTHER" id="PTHR16193:SF0">
    <property type="entry name" value="TETRATRICOPEPTIDE REPEAT PROTEIN 27"/>
    <property type="match status" value="1"/>
</dbReference>
<feature type="region of interest" description="Disordered" evidence="4">
    <location>
        <begin position="834"/>
        <end position="853"/>
    </location>
</feature>
<feature type="region of interest" description="Disordered" evidence="4">
    <location>
        <begin position="379"/>
        <end position="404"/>
    </location>
</feature>